<feature type="transmembrane region" description="Helical" evidence="1">
    <location>
        <begin position="251"/>
        <end position="272"/>
    </location>
</feature>
<keyword evidence="1" id="KW-0812">Transmembrane</keyword>
<evidence type="ECO:0000313" key="3">
    <source>
        <dbReference type="Proteomes" id="UP000006919"/>
    </source>
</evidence>
<keyword evidence="1" id="KW-1133">Transmembrane helix</keyword>
<proteinExistence type="predicted"/>
<feature type="transmembrane region" description="Helical" evidence="1">
    <location>
        <begin position="177"/>
        <end position="198"/>
    </location>
</feature>
<gene>
    <name evidence="2" type="ordered locus">Rumal_1428</name>
</gene>
<name>E6UGA4_RUMA7</name>
<evidence type="ECO:0000256" key="1">
    <source>
        <dbReference type="SAM" id="Phobius"/>
    </source>
</evidence>
<organism evidence="2 3">
    <name type="scientific">Ruminococcus albus (strain ATCC 27210 / DSM 20455 / JCM 14654 / NCDO 2250 / 7)</name>
    <dbReference type="NCBI Taxonomy" id="697329"/>
    <lineage>
        <taxon>Bacteria</taxon>
        <taxon>Bacillati</taxon>
        <taxon>Bacillota</taxon>
        <taxon>Clostridia</taxon>
        <taxon>Eubacteriales</taxon>
        <taxon>Oscillospiraceae</taxon>
        <taxon>Ruminococcus</taxon>
    </lineage>
</organism>
<dbReference type="eggNOG" id="ENOG5030G3V">
    <property type="taxonomic scope" value="Bacteria"/>
</dbReference>
<feature type="transmembrane region" description="Helical" evidence="1">
    <location>
        <begin position="210"/>
        <end position="231"/>
    </location>
</feature>
<feature type="transmembrane region" description="Helical" evidence="1">
    <location>
        <begin position="103"/>
        <end position="129"/>
    </location>
</feature>
<dbReference type="STRING" id="697329.Rumal_1428"/>
<evidence type="ECO:0000313" key="2">
    <source>
        <dbReference type="EMBL" id="ADU21942.1"/>
    </source>
</evidence>
<protein>
    <recommendedName>
        <fullName evidence="4">ABC-2 family transporter protein</fullName>
    </recommendedName>
</protein>
<keyword evidence="1" id="KW-0472">Membrane</keyword>
<evidence type="ECO:0008006" key="4">
    <source>
        <dbReference type="Google" id="ProtNLM"/>
    </source>
</evidence>
<sequence>MAHRTIQKAWAVAVTEWGKWLRNPRMMIALMLVIVARTLAVEPLNTRTAESGSPMNIFEPMIAVGNSGMLVMLLPAVFLILMSDYPVLESNSLLYLSRTGKRAWFWGQILFAVMSILTYLGCIFLLVTLSSLGNTEYSLSWSEATRTFIARNPEKADSFLAELLPSNLYNQLTLPQAIFYTFTLLALYLFLMCMILLMFTMLKRRTIGVLSAYGVLLCGVITCAARLHSMWMFPMANSIIWLHYTEILRKPIYPILNSYLYLGVFSAVFFAVNRFLLRRMEFEQTEVLT</sequence>
<feature type="transmembrane region" description="Helical" evidence="1">
    <location>
        <begin position="64"/>
        <end position="82"/>
    </location>
</feature>
<dbReference type="HOGENOM" id="CLU_968674_0_0_9"/>
<accession>E6UGA4</accession>
<dbReference type="Proteomes" id="UP000006919">
    <property type="component" value="Chromosome"/>
</dbReference>
<dbReference type="AlphaFoldDB" id="E6UGA4"/>
<reference evidence="2 3" key="1">
    <citation type="journal article" date="2011" name="J. Bacteriol.">
        <title>Complete genome of the cellulolytic ruminal bacterium Ruminococcus albus 7.</title>
        <authorList>
            <person name="Suen G."/>
            <person name="Stevenson D.M."/>
            <person name="Bruce D.C."/>
            <person name="Chertkov O."/>
            <person name="Copeland A."/>
            <person name="Cheng J.F."/>
            <person name="Detter C."/>
            <person name="Detter J.C."/>
            <person name="Goodwin L.A."/>
            <person name="Han C.S."/>
            <person name="Hauser L.J."/>
            <person name="Ivanova N.N."/>
            <person name="Kyrpides N.C."/>
            <person name="Land M.L."/>
            <person name="Lapidus A."/>
            <person name="Lucas S."/>
            <person name="Ovchinnikova G."/>
            <person name="Pitluck S."/>
            <person name="Tapia R."/>
            <person name="Woyke T."/>
            <person name="Boyum J."/>
            <person name="Mead D."/>
            <person name="Weimer P.J."/>
        </authorList>
    </citation>
    <scope>NUCLEOTIDE SEQUENCE [LARGE SCALE GENOMIC DNA]</scope>
    <source>
        <strain evidence="3">ATCC 27210 / DSM 20455 / JCM 14654 / NCDO 2250 / 7</strain>
    </source>
</reference>
<dbReference type="RefSeq" id="WP_013498111.1">
    <property type="nucleotide sequence ID" value="NC_014833.1"/>
</dbReference>
<dbReference type="OrthoDB" id="1822563at2"/>
<dbReference type="EMBL" id="CP002403">
    <property type="protein sequence ID" value="ADU21942.1"/>
    <property type="molecule type" value="Genomic_DNA"/>
</dbReference>
<dbReference type="KEGG" id="ral:Rumal_1428"/>